<dbReference type="AlphaFoldDB" id="A0A2I2YGA8"/>
<dbReference type="Proteomes" id="UP000001519">
    <property type="component" value="Chromosome 1"/>
</dbReference>
<keyword evidence="1" id="KW-0472">Membrane</keyword>
<reference evidence="2" key="4">
    <citation type="submission" date="2025-09" db="UniProtKB">
        <authorList>
            <consortium name="Ensembl"/>
        </authorList>
    </citation>
    <scope>IDENTIFICATION</scope>
</reference>
<name>A0A2I2YGA8_GORGO</name>
<keyword evidence="1" id="KW-0812">Transmembrane</keyword>
<reference evidence="2" key="3">
    <citation type="submission" date="2025-08" db="UniProtKB">
        <authorList>
            <consortium name="Ensembl"/>
        </authorList>
    </citation>
    <scope>IDENTIFICATION</scope>
</reference>
<organism evidence="2 3">
    <name type="scientific">Gorilla gorilla gorilla</name>
    <name type="common">Western lowland gorilla</name>
    <dbReference type="NCBI Taxonomy" id="9595"/>
    <lineage>
        <taxon>Eukaryota</taxon>
        <taxon>Metazoa</taxon>
        <taxon>Chordata</taxon>
        <taxon>Craniata</taxon>
        <taxon>Vertebrata</taxon>
        <taxon>Euteleostomi</taxon>
        <taxon>Mammalia</taxon>
        <taxon>Eutheria</taxon>
        <taxon>Euarchontoglires</taxon>
        <taxon>Primates</taxon>
        <taxon>Haplorrhini</taxon>
        <taxon>Catarrhini</taxon>
        <taxon>Hominidae</taxon>
        <taxon>Gorilla</taxon>
    </lineage>
</organism>
<evidence type="ECO:0000256" key="1">
    <source>
        <dbReference type="SAM" id="Phobius"/>
    </source>
</evidence>
<accession>A0A2I2YGA8</accession>
<evidence type="ECO:0000313" key="3">
    <source>
        <dbReference type="Proteomes" id="UP000001519"/>
    </source>
</evidence>
<reference evidence="2 3" key="2">
    <citation type="journal article" date="2012" name="Nature">
        <title>Insights into hominid evolution from the gorilla genome sequence.</title>
        <authorList>
            <person name="Scally A."/>
            <person name="Dutheil J.Y."/>
            <person name="Hillier L.W."/>
            <person name="Jordan G.E."/>
            <person name="Goodhead I."/>
            <person name="Herrero J."/>
            <person name="Hobolth A."/>
            <person name="Lappalainen T."/>
            <person name="Mailund T."/>
            <person name="Marques-Bonet T."/>
            <person name="McCarthy S."/>
            <person name="Montgomery S.H."/>
            <person name="Schwalie P.C."/>
            <person name="Tang Y.A."/>
            <person name="Ward M.C."/>
            <person name="Xue Y."/>
            <person name="Yngvadottir B."/>
            <person name="Alkan C."/>
            <person name="Andersen L.N."/>
            <person name="Ayub Q."/>
            <person name="Ball E.V."/>
            <person name="Beal K."/>
            <person name="Bradley B.J."/>
            <person name="Chen Y."/>
            <person name="Clee C.M."/>
            <person name="Fitzgerald S."/>
            <person name="Graves T.A."/>
            <person name="Gu Y."/>
            <person name="Heath P."/>
            <person name="Heger A."/>
            <person name="Karakoc E."/>
            <person name="Kolb-Kokocinski A."/>
            <person name="Laird G.K."/>
            <person name="Lunter G."/>
            <person name="Meader S."/>
            <person name="Mort M."/>
            <person name="Mullikin J.C."/>
            <person name="Munch K."/>
            <person name="O'Connor T.D."/>
            <person name="Phillips A.D."/>
            <person name="Prado-Martinez J."/>
            <person name="Rogers A.S."/>
            <person name="Sajjadian S."/>
            <person name="Schmidt D."/>
            <person name="Shaw K."/>
            <person name="Simpson J.T."/>
            <person name="Stenson P.D."/>
            <person name="Turner D.J."/>
            <person name="Vigilant L."/>
            <person name="Vilella A.J."/>
            <person name="Whitener W."/>
            <person name="Zhu B."/>
            <person name="Cooper D.N."/>
            <person name="de Jong P."/>
            <person name="Dermitzakis E.T."/>
            <person name="Eichler E.E."/>
            <person name="Flicek P."/>
            <person name="Goldman N."/>
            <person name="Mundy N.I."/>
            <person name="Ning Z."/>
            <person name="Odom D.T."/>
            <person name="Ponting C.P."/>
            <person name="Quail M.A."/>
            <person name="Ryder O.A."/>
            <person name="Searle S.M."/>
            <person name="Warren W.C."/>
            <person name="Wilson R.K."/>
            <person name="Schierup M.H."/>
            <person name="Rogers J."/>
            <person name="Tyler-Smith C."/>
            <person name="Durbin R."/>
        </authorList>
    </citation>
    <scope>NUCLEOTIDE SEQUENCE [LARGE SCALE GENOMIC DNA]</scope>
</reference>
<dbReference type="Ensembl" id="ENSGGOT00000046236.1">
    <property type="protein sequence ID" value="ENSGGOP00000033922.1"/>
    <property type="gene ID" value="ENSGGOG00000037720.1"/>
</dbReference>
<protein>
    <submittedName>
        <fullName evidence="2">Uncharacterized protein</fullName>
    </submittedName>
</protein>
<reference evidence="3" key="1">
    <citation type="submission" date="2011-05" db="EMBL/GenBank/DDBJ databases">
        <title>Insights into the evolution of the great apes provided by the gorilla genome.</title>
        <authorList>
            <person name="Scally A."/>
        </authorList>
    </citation>
    <scope>NUCLEOTIDE SEQUENCE [LARGE SCALE GENOMIC DNA]</scope>
</reference>
<keyword evidence="3" id="KW-1185">Reference proteome</keyword>
<dbReference type="GeneTree" id="ENSGT00910000147862"/>
<feature type="transmembrane region" description="Helical" evidence="1">
    <location>
        <begin position="20"/>
        <end position="44"/>
    </location>
</feature>
<evidence type="ECO:0000313" key="2">
    <source>
        <dbReference type="Ensembl" id="ENSGGOP00000033922.1"/>
    </source>
</evidence>
<sequence>MHYGARDPELHLDLFVGLLPAWLVLPCCACQFLPMYFSIIMGLLC</sequence>
<proteinExistence type="predicted"/>
<dbReference type="EMBL" id="CABD030008478">
    <property type="status" value="NOT_ANNOTATED_CDS"/>
    <property type="molecule type" value="Genomic_DNA"/>
</dbReference>
<dbReference type="Bgee" id="ENSGGOG00000037720">
    <property type="expression patterns" value="Expressed in prefrontal cortex"/>
</dbReference>
<dbReference type="InParanoid" id="A0A2I2YGA8"/>
<keyword evidence="1" id="KW-1133">Transmembrane helix</keyword>